<feature type="domain" description="DUF4349" evidence="2">
    <location>
        <begin position="84"/>
        <end position="293"/>
    </location>
</feature>
<keyword evidence="1" id="KW-0812">Transmembrane</keyword>
<proteinExistence type="predicted"/>
<dbReference type="AlphaFoldDB" id="A0A7X9HGT8"/>
<evidence type="ECO:0000313" key="3">
    <source>
        <dbReference type="EMBL" id="NMB69922.1"/>
    </source>
</evidence>
<accession>A0A7X9HGT8</accession>
<feature type="transmembrane region" description="Helical" evidence="1">
    <location>
        <begin position="275"/>
        <end position="300"/>
    </location>
</feature>
<evidence type="ECO:0000256" key="1">
    <source>
        <dbReference type="SAM" id="Phobius"/>
    </source>
</evidence>
<protein>
    <submittedName>
        <fullName evidence="3">DUF4349 domain-containing protein</fullName>
    </submittedName>
</protein>
<evidence type="ECO:0000259" key="2">
    <source>
        <dbReference type="Pfam" id="PF14257"/>
    </source>
</evidence>
<organism evidence="3 4">
    <name type="scientific">candidate division WWE3 bacterium</name>
    <dbReference type="NCBI Taxonomy" id="2053526"/>
    <lineage>
        <taxon>Bacteria</taxon>
        <taxon>Katanobacteria</taxon>
    </lineage>
</organism>
<dbReference type="EMBL" id="JAAZNL010000018">
    <property type="protein sequence ID" value="NMB69922.1"/>
    <property type="molecule type" value="Genomic_DNA"/>
</dbReference>
<evidence type="ECO:0000313" key="4">
    <source>
        <dbReference type="Proteomes" id="UP000526033"/>
    </source>
</evidence>
<keyword evidence="1" id="KW-0472">Membrane</keyword>
<reference evidence="3 4" key="1">
    <citation type="journal article" date="2020" name="Biotechnol. Biofuels">
        <title>New insights from the biogas microbiome by comprehensive genome-resolved metagenomics of nearly 1600 species originating from multiple anaerobic digesters.</title>
        <authorList>
            <person name="Campanaro S."/>
            <person name="Treu L."/>
            <person name="Rodriguez-R L.M."/>
            <person name="Kovalovszki A."/>
            <person name="Ziels R.M."/>
            <person name="Maus I."/>
            <person name="Zhu X."/>
            <person name="Kougias P.G."/>
            <person name="Basile A."/>
            <person name="Luo G."/>
            <person name="Schluter A."/>
            <person name="Konstantinidis K.T."/>
            <person name="Angelidaki I."/>
        </authorList>
    </citation>
    <scope>NUCLEOTIDE SEQUENCE [LARGE SCALE GENOMIC DNA]</scope>
    <source>
        <strain evidence="3">AS27yjCOA_165</strain>
    </source>
</reference>
<keyword evidence="1" id="KW-1133">Transmembrane helix</keyword>
<dbReference type="Proteomes" id="UP000526033">
    <property type="component" value="Unassembled WGS sequence"/>
</dbReference>
<name>A0A7X9HGT8_UNCKA</name>
<comment type="caution">
    <text evidence="3">The sequence shown here is derived from an EMBL/GenBank/DDBJ whole genome shotgun (WGS) entry which is preliminary data.</text>
</comment>
<sequence length="307" mass="34302">MIKRLFNWIKSNKLTFFLMIVVVLMLLGRSGGVKPLLQPQMYGIGGSSGMGFGVSNSIGLAPKMVSDTYYEPNPVAPRPDITERKLVTNTSFSLLVKDVTQTLTNIKTKIQEVQGYMVNIQVSRPELGENATVSFRVPSTQVDNITTFLREQAIKVVSEDISGYDVTDEYVNVQEYLAILTKNKTRMEEILNSAKTVDEMLKVQNQLFSIQSQIDSYQGQLKYMEGTTSTSLITAYISTDETGLPYTEPLSWRPEVIFKHAVRSLYGTLQGVGTALIWLGVYSVLIVPALTIVLIIVIIVKRKNKQQ</sequence>
<dbReference type="InterPro" id="IPR025645">
    <property type="entry name" value="DUF4349"/>
</dbReference>
<gene>
    <name evidence="3" type="ORF">GYA27_01860</name>
</gene>
<dbReference type="Pfam" id="PF14257">
    <property type="entry name" value="DUF4349"/>
    <property type="match status" value="1"/>
</dbReference>